<reference evidence="3" key="1">
    <citation type="submission" date="2014-07" db="EMBL/GenBank/DDBJ databases">
        <authorList>
            <person name="Monot Marc"/>
        </authorList>
    </citation>
    <scope>NUCLEOTIDE SEQUENCE</scope>
    <source>
        <strain evidence="3">7032989</strain>
        <strain evidence="2">7032994</strain>
    </source>
</reference>
<name>A0A069ALE7_CLODI</name>
<dbReference type="EMBL" id="LK932422">
    <property type="protein sequence ID" value="CDS90478.1"/>
    <property type="molecule type" value="Genomic_DNA"/>
</dbReference>
<evidence type="ECO:0000313" key="3">
    <source>
        <dbReference type="EMBL" id="CDT07637.1"/>
    </source>
</evidence>
<evidence type="ECO:0000313" key="2">
    <source>
        <dbReference type="EMBL" id="CDS90478.1"/>
    </source>
</evidence>
<dbReference type="RefSeq" id="WP_021390171.1">
    <property type="nucleotide sequence ID" value="NZ_BIVN01000029.1"/>
</dbReference>
<organism evidence="3">
    <name type="scientific">Clostridioides difficile</name>
    <name type="common">Peptoclostridium difficile</name>
    <dbReference type="NCBI Taxonomy" id="1496"/>
    <lineage>
        <taxon>Bacteria</taxon>
        <taxon>Bacillati</taxon>
        <taxon>Bacillota</taxon>
        <taxon>Clostridia</taxon>
        <taxon>Peptostreptococcales</taxon>
        <taxon>Peptostreptococcaceae</taxon>
        <taxon>Clostridioides</taxon>
    </lineage>
</organism>
<gene>
    <name evidence="3" type="ORF">BN1095_2890001</name>
    <name evidence="1" type="ORF">BN1096_1010002</name>
    <name evidence="2" type="ORF">BN1097_810002</name>
</gene>
<dbReference type="EMBL" id="LK932445">
    <property type="protein sequence ID" value="CDS82735.1"/>
    <property type="molecule type" value="Genomic_DNA"/>
</dbReference>
<accession>A0A069ALE7</accession>
<dbReference type="EMBL" id="LK932948">
    <property type="protein sequence ID" value="CDT07637.1"/>
    <property type="molecule type" value="Genomic_DNA"/>
</dbReference>
<dbReference type="AlphaFoldDB" id="A0A069ALE7"/>
<evidence type="ECO:0000313" key="1">
    <source>
        <dbReference type="EMBL" id="CDS82735.1"/>
    </source>
</evidence>
<proteinExistence type="predicted"/>
<protein>
    <submittedName>
        <fullName evidence="3">Uncharacterized protein</fullName>
    </submittedName>
</protein>
<sequence length="304" mass="34625">MQKKIDDKVDEVDNKIVEVNTAKTDMTTTVSNKITEFEKRFNELENLDTAGEILQSKETTDGQIKDTLKERLTYDFNKLDLKIEQLIAGGINVAFNKTYDTSEWIEVDGGFELSVEHKLVTQKILVSSIDKLNRKSLITSYKIMDDNNIILFNEVAIDIEVTVVNGGSAIELIKFTINDDIESLESSYSSIETKRLLDKKANLEHTHDIYVEKVEGKELSTEDYTTEEKVKLSQLDTYKNKETKFNTNGSIIEILDNNIKYITKFNTNGSISKEKYINDILINTTITNFKNGMIEETVTNEGVI</sequence>